<name>A0A2H0LSU7_9BACT</name>
<protein>
    <submittedName>
        <fullName evidence="1">Uncharacterized protein</fullName>
    </submittedName>
</protein>
<organism evidence="1 2">
    <name type="scientific">Candidatus Abzuiibacterium crystallinum</name>
    <dbReference type="NCBI Taxonomy" id="1974748"/>
    <lineage>
        <taxon>Bacteria</taxon>
        <taxon>Pseudomonadati</taxon>
        <taxon>Candidatus Omnitrophota</taxon>
        <taxon>Candidatus Abzuiibacterium</taxon>
    </lineage>
</organism>
<reference evidence="1 2" key="1">
    <citation type="submission" date="2017-09" db="EMBL/GenBank/DDBJ databases">
        <title>Depth-based differentiation of microbial function through sediment-hosted aquifers and enrichment of novel symbionts in the deep terrestrial subsurface.</title>
        <authorList>
            <person name="Probst A.J."/>
            <person name="Ladd B."/>
            <person name="Jarett J.K."/>
            <person name="Geller-Mcgrath D.E."/>
            <person name="Sieber C.M."/>
            <person name="Emerson J.B."/>
            <person name="Anantharaman K."/>
            <person name="Thomas B.C."/>
            <person name="Malmstrom R."/>
            <person name="Stieglmeier M."/>
            <person name="Klingl A."/>
            <person name="Woyke T."/>
            <person name="Ryan C.M."/>
            <person name="Banfield J.F."/>
        </authorList>
    </citation>
    <scope>NUCLEOTIDE SEQUENCE [LARGE SCALE GENOMIC DNA]</scope>
    <source>
        <strain evidence="1">CG11_big_fil_rev_8_21_14_0_20_45_26</strain>
    </source>
</reference>
<accession>A0A2H0LSU7</accession>
<evidence type="ECO:0000313" key="2">
    <source>
        <dbReference type="Proteomes" id="UP000230859"/>
    </source>
</evidence>
<evidence type="ECO:0000313" key="1">
    <source>
        <dbReference type="EMBL" id="PIQ87500.1"/>
    </source>
</evidence>
<dbReference type="Proteomes" id="UP000230859">
    <property type="component" value="Unassembled WGS sequence"/>
</dbReference>
<gene>
    <name evidence="1" type="ORF">COV74_00590</name>
</gene>
<dbReference type="AlphaFoldDB" id="A0A2H0LSU7"/>
<comment type="caution">
    <text evidence="1">The sequence shown here is derived from an EMBL/GenBank/DDBJ whole genome shotgun (WGS) entry which is preliminary data.</text>
</comment>
<dbReference type="EMBL" id="PCVY01000004">
    <property type="protein sequence ID" value="PIQ87500.1"/>
    <property type="molecule type" value="Genomic_DNA"/>
</dbReference>
<proteinExistence type="predicted"/>
<sequence length="77" mass="9154">MGYSEFCVLLNQRAKDKPFCEKNIPYFSQKLFERISHQIDEKFWLTIPSLILRNVSAILTFTLMMMKILNVCRVHIT</sequence>